<dbReference type="Proteomes" id="UP001454086">
    <property type="component" value="Unassembled WGS sequence"/>
</dbReference>
<dbReference type="RefSeq" id="WP_349118003.1">
    <property type="nucleotide sequence ID" value="NZ_JBBMFM010000014.1"/>
</dbReference>
<protein>
    <submittedName>
        <fullName evidence="1">Uncharacterized protein</fullName>
    </submittedName>
</protein>
<name>A0ABV1D457_9FIRM</name>
<reference evidence="1 2" key="1">
    <citation type="submission" date="2024-03" db="EMBL/GenBank/DDBJ databases">
        <title>Human intestinal bacterial collection.</title>
        <authorList>
            <person name="Pauvert C."/>
            <person name="Hitch T.C.A."/>
            <person name="Clavel T."/>
        </authorList>
    </citation>
    <scope>NUCLEOTIDE SEQUENCE [LARGE SCALE GENOMIC DNA]</scope>
    <source>
        <strain evidence="1 2">CLA-SR-H021</strain>
    </source>
</reference>
<accession>A0ABV1D457</accession>
<sequence length="91" mass="10471">MEKTNISKIIESLSGLKHHEWKSIKSAVNREFDAMSNRLELTDVSKIQKMVLNETIINETIHKEYEATKKCSPCQSVKQAFTKAVQQFENS</sequence>
<proteinExistence type="predicted"/>
<dbReference type="EMBL" id="JBBMFM010000014">
    <property type="protein sequence ID" value="MEQ2424546.1"/>
    <property type="molecule type" value="Genomic_DNA"/>
</dbReference>
<keyword evidence="2" id="KW-1185">Reference proteome</keyword>
<gene>
    <name evidence="1" type="ORF">WMQ36_06120</name>
</gene>
<evidence type="ECO:0000313" key="2">
    <source>
        <dbReference type="Proteomes" id="UP001454086"/>
    </source>
</evidence>
<comment type="caution">
    <text evidence="1">The sequence shown here is derived from an EMBL/GenBank/DDBJ whole genome shotgun (WGS) entry which is preliminary data.</text>
</comment>
<evidence type="ECO:0000313" key="1">
    <source>
        <dbReference type="EMBL" id="MEQ2424546.1"/>
    </source>
</evidence>
<organism evidence="1 2">
    <name type="scientific">Enterocloster hominis</name>
    <name type="common">ex Hitch et al. 2024</name>
    <dbReference type="NCBI Taxonomy" id="1917870"/>
    <lineage>
        <taxon>Bacteria</taxon>
        <taxon>Bacillati</taxon>
        <taxon>Bacillota</taxon>
        <taxon>Clostridia</taxon>
        <taxon>Lachnospirales</taxon>
        <taxon>Lachnospiraceae</taxon>
        <taxon>Enterocloster</taxon>
    </lineage>
</organism>